<dbReference type="GO" id="GO:0050660">
    <property type="term" value="F:flavin adenine dinucleotide binding"/>
    <property type="evidence" value="ECO:0007669"/>
    <property type="project" value="InterPro"/>
</dbReference>
<feature type="transmembrane region" description="Helical" evidence="13">
    <location>
        <begin position="429"/>
        <end position="447"/>
    </location>
</feature>
<feature type="transmembrane region" description="Helical" evidence="13">
    <location>
        <begin position="577"/>
        <end position="597"/>
    </location>
</feature>
<protein>
    <recommendedName>
        <fullName evidence="13">Rhomboid-type serine protease</fullName>
        <ecNumber evidence="13">3.4.21.105</ecNumber>
    </recommendedName>
</protein>
<evidence type="ECO:0000256" key="12">
    <source>
        <dbReference type="ARBA" id="ARBA00023136"/>
    </source>
</evidence>
<feature type="region of interest" description="Disordered" evidence="14">
    <location>
        <begin position="197"/>
        <end position="242"/>
    </location>
</feature>
<comment type="caution">
    <text evidence="16">The sequence shown here is derived from an EMBL/GenBank/DDBJ whole genome shotgun (WGS) entry which is preliminary data.</text>
</comment>
<dbReference type="InterPro" id="IPR002610">
    <property type="entry name" value="Peptidase_S54_rhomboid-like"/>
</dbReference>
<dbReference type="PANTHER" id="PTHR22936:SF69">
    <property type="entry name" value="RHOMBOID-LIKE PROTEIN"/>
    <property type="match status" value="1"/>
</dbReference>
<reference evidence="16 17" key="1">
    <citation type="submission" date="2020-11" db="EMBL/GenBank/DDBJ databases">
        <title>Kefir isolates.</title>
        <authorList>
            <person name="Marcisauskas S."/>
            <person name="Kim Y."/>
            <person name="Blasche S."/>
        </authorList>
    </citation>
    <scope>NUCLEOTIDE SEQUENCE [LARGE SCALE GENOMIC DNA]</scope>
    <source>
        <strain evidence="16 17">KR</strain>
    </source>
</reference>
<comment type="similarity">
    <text evidence="3 13">Belongs to the peptidase S54 family.</text>
</comment>
<feature type="domain" description="Peptidase S54 rhomboid" evidence="15">
    <location>
        <begin position="536"/>
        <end position="674"/>
    </location>
</feature>
<comment type="function">
    <text evidence="13">Serine protease involved in intramembrane proteolysis.</text>
</comment>
<evidence type="ECO:0000256" key="5">
    <source>
        <dbReference type="ARBA" id="ARBA00022670"/>
    </source>
</evidence>
<evidence type="ECO:0000256" key="9">
    <source>
        <dbReference type="ARBA" id="ARBA00022827"/>
    </source>
</evidence>
<keyword evidence="6 13" id="KW-0812">Transmembrane</keyword>
<evidence type="ECO:0000256" key="7">
    <source>
        <dbReference type="ARBA" id="ARBA00022801"/>
    </source>
</evidence>
<feature type="compositionally biased region" description="Basic and acidic residues" evidence="14">
    <location>
        <begin position="108"/>
        <end position="118"/>
    </location>
</feature>
<evidence type="ECO:0000256" key="2">
    <source>
        <dbReference type="ARBA" id="ARBA00004141"/>
    </source>
</evidence>
<evidence type="ECO:0000313" key="16">
    <source>
        <dbReference type="EMBL" id="KAG0665356.1"/>
    </source>
</evidence>
<dbReference type="SUPFAM" id="SSF144091">
    <property type="entry name" value="Rhomboid-like"/>
    <property type="match status" value="1"/>
</dbReference>
<evidence type="ECO:0000256" key="6">
    <source>
        <dbReference type="ARBA" id="ARBA00022692"/>
    </source>
</evidence>
<dbReference type="GO" id="GO:0016020">
    <property type="term" value="C:membrane"/>
    <property type="evidence" value="ECO:0007669"/>
    <property type="project" value="UniProtKB-SubCell"/>
</dbReference>
<feature type="transmembrane region" description="Helical" evidence="13">
    <location>
        <begin position="603"/>
        <end position="622"/>
    </location>
</feature>
<dbReference type="GO" id="GO:0004252">
    <property type="term" value="F:serine-type endopeptidase activity"/>
    <property type="evidence" value="ECO:0007669"/>
    <property type="project" value="InterPro"/>
</dbReference>
<evidence type="ECO:0000256" key="1">
    <source>
        <dbReference type="ARBA" id="ARBA00000156"/>
    </source>
</evidence>
<keyword evidence="7 13" id="KW-0378">Hydrolase</keyword>
<keyword evidence="4" id="KW-0285">Flavoprotein</keyword>
<feature type="compositionally biased region" description="Basic and acidic residues" evidence="14">
    <location>
        <begin position="72"/>
        <end position="89"/>
    </location>
</feature>
<evidence type="ECO:0000313" key="17">
    <source>
        <dbReference type="Proteomes" id="UP000777482"/>
    </source>
</evidence>
<feature type="region of interest" description="Disordered" evidence="14">
    <location>
        <begin position="828"/>
        <end position="858"/>
    </location>
</feature>
<name>A0A9P7B857_RHOMI</name>
<dbReference type="InterPro" id="IPR036188">
    <property type="entry name" value="FAD/NAD-bd_sf"/>
</dbReference>
<evidence type="ECO:0000256" key="11">
    <source>
        <dbReference type="ARBA" id="ARBA00023002"/>
    </source>
</evidence>
<feature type="transmembrane region" description="Helical" evidence="13">
    <location>
        <begin position="659"/>
        <end position="677"/>
    </location>
</feature>
<keyword evidence="9" id="KW-0274">FAD</keyword>
<gene>
    <name evidence="16" type="ORF">C6P46_006803</name>
</gene>
<feature type="region of interest" description="Disordered" evidence="14">
    <location>
        <begin position="294"/>
        <end position="341"/>
    </location>
</feature>
<evidence type="ECO:0000256" key="4">
    <source>
        <dbReference type="ARBA" id="ARBA00022630"/>
    </source>
</evidence>
<dbReference type="GO" id="GO:0050661">
    <property type="term" value="F:NADP binding"/>
    <property type="evidence" value="ECO:0007669"/>
    <property type="project" value="InterPro"/>
</dbReference>
<comment type="catalytic activity">
    <reaction evidence="1 13">
        <text>Cleaves type-1 transmembrane domains using a catalytic dyad composed of serine and histidine that are contributed by different transmembrane domains.</text>
        <dbReference type="EC" id="3.4.21.105"/>
    </reaction>
</comment>
<feature type="transmembrane region" description="Helical" evidence="13">
    <location>
        <begin position="684"/>
        <end position="704"/>
    </location>
</feature>
<dbReference type="EMBL" id="PUHQ01000009">
    <property type="protein sequence ID" value="KAG0665356.1"/>
    <property type="molecule type" value="Genomic_DNA"/>
</dbReference>
<evidence type="ECO:0000259" key="15">
    <source>
        <dbReference type="Pfam" id="PF01694"/>
    </source>
</evidence>
<keyword evidence="10 13" id="KW-1133">Transmembrane helix</keyword>
<dbReference type="Pfam" id="PF01694">
    <property type="entry name" value="Rhomboid"/>
    <property type="match status" value="1"/>
</dbReference>
<dbReference type="InterPro" id="IPR035952">
    <property type="entry name" value="Rhomboid-like_sf"/>
</dbReference>
<evidence type="ECO:0000256" key="3">
    <source>
        <dbReference type="ARBA" id="ARBA00009045"/>
    </source>
</evidence>
<dbReference type="OrthoDB" id="66881at2759"/>
<keyword evidence="5 13" id="KW-0645">Protease</keyword>
<dbReference type="SUPFAM" id="SSF51905">
    <property type="entry name" value="FAD/NAD(P)-binding domain"/>
    <property type="match status" value="1"/>
</dbReference>
<dbReference type="Pfam" id="PF00743">
    <property type="entry name" value="FMO-like"/>
    <property type="match status" value="1"/>
</dbReference>
<dbReference type="PRINTS" id="PR00411">
    <property type="entry name" value="PNDRDTASEI"/>
</dbReference>
<evidence type="ECO:0000256" key="14">
    <source>
        <dbReference type="SAM" id="MobiDB-lite"/>
    </source>
</evidence>
<proteinExistence type="inferred from homology"/>
<keyword evidence="11" id="KW-0560">Oxidoreductase</keyword>
<dbReference type="Gene3D" id="1.20.1540.10">
    <property type="entry name" value="Rhomboid-like"/>
    <property type="match status" value="1"/>
</dbReference>
<dbReference type="Proteomes" id="UP000777482">
    <property type="component" value="Unassembled WGS sequence"/>
</dbReference>
<feature type="region of interest" description="Disordered" evidence="14">
    <location>
        <begin position="51"/>
        <end position="172"/>
    </location>
</feature>
<feature type="region of interest" description="Disordered" evidence="14">
    <location>
        <begin position="1"/>
        <end position="20"/>
    </location>
</feature>
<evidence type="ECO:0000256" key="8">
    <source>
        <dbReference type="ARBA" id="ARBA00022825"/>
    </source>
</evidence>
<comment type="subcellular location">
    <subcellularLocation>
        <location evidence="2 13">Membrane</location>
        <topology evidence="2 13">Multi-pass membrane protein</topology>
    </subcellularLocation>
</comment>
<feature type="compositionally biased region" description="Basic residues" evidence="14">
    <location>
        <begin position="844"/>
        <end position="858"/>
    </location>
</feature>
<feature type="compositionally biased region" description="Gly residues" evidence="14">
    <location>
        <begin position="95"/>
        <end position="105"/>
    </location>
</feature>
<keyword evidence="12 13" id="KW-0472">Membrane</keyword>
<evidence type="ECO:0000256" key="10">
    <source>
        <dbReference type="ARBA" id="ARBA00022989"/>
    </source>
</evidence>
<dbReference type="GO" id="GO:0004499">
    <property type="term" value="F:N,N-dimethylaniline monooxygenase activity"/>
    <property type="evidence" value="ECO:0007669"/>
    <property type="project" value="InterPro"/>
</dbReference>
<dbReference type="EC" id="3.4.21.105" evidence="13"/>
<sequence length="1405" mass="153072">MQPSLLYARPQPPSDVGSENFQWGEDAASTIAPEDSVSQLDRRFTGKRRVLGPRAMDNSPVILEGDDDDHDDDQHEVEALRDVYIEPERIQQASSGGGGGGGGSAFRGAERYHNQREREDEEDRSTVVPTSSSAAARGPGAFQAVNPSTAGTGGPLSRARGEIAPVPYTSPSMYEDEIENGFASPARAGEDVSHPLVAASDRTGGGSSGSRIAPYLSRSQQSKGYAVLGGGGGGEGDEGYAAAGSEGQYSAYERSRAGPDALTGLPGAVGAQQGSSGSSSTLVGALSNPLGYFKRSIRRDGGGPSHHGRNDSSNFYMPNELAFDPPPPHGGDDKYPPSASPYGYYPSTSLDKMPSIDIVPAQDSRSAFGLSDSMRDGRGGPYYDPYKAGARGEMIEPAPVWKRWFWDTTDPERRVWEHKTGRGIQRWPYASWTLAVVMTIVMIVELVKMKSITGSAIQTKPSFNVMIGPSAEVLINQGARFAGCMKYIPDVTNIAWTCPNATNSDTVSTSLTTCSMSDVCGFGGFNSQTDGPGGPDQSFRFFVPIFLHAGVVHLLFNMLAQCTSSALVEKMMGTPKFLVLYLAAGIAGFVLGANFALVGQPSVGASGAIFGTQAALLVDLVAHWKIEYRPKRKLLMLIVEVIIGFGLGWVPGIDNFSHLGGFAMGLLVSLLLFPIIHPSRTHKLVFVGLRILVLPLIIVFYVVLVRNFYTSDPATACSWCRYLSCWPTAANNHCKGTGLSTYSTSSSAFPSLFTVLVSTHFMTSSALQAQFGAADGESVGGFHVSAEFGRARVILARLLSFSFSPLTCRGSASVIAYGMTDSPGYASEDTAVDSSNMSSPSSRTARRRPSSRRSAKAKAARTGLLTATSLYDLAERVFFPPFALVVYAFYVLYQKILHLLFVTPGGPHLNPKPHGHIAVIGAGLTGVASAANFIDHGFEVTLFEAEEHVGGVWARENSTSQLQLNSILYRFHPSITWKDGFPKRDEIIEQIKRVWEKYELQKRTRFGYRVTKVQRDPDSSTDPRKRGHGRWIINDGKEGIFDAVVCALGTCGAPKMIDIEGQDDFAGQVIHSSQLDEAQLEGKKVVIIGSGASGVESAELAVSKGAKSIDVLARSDKWIIPRNTAFDIALALQPFGREMPLSFVPEWFIRKFHYRDLEDLSPVKKGIYEGTPIVNDEFLQHIRQGKIAYKRGDTKKITRQGVQFIERKRGTKSGDDGDETMLSADVIIIATGYKRPSIDFLPKDLFPKDKDHDYSPPSLYLQNFSVEDWSILMTNASYQDAIGTVGNWHIGIYARILMVFLLDESTRPVPFAMKTWCDAVNWVKKGAWGEGSSGLAFFSYTELCIWVILFHIFNPRRLAWLPFVLFGWGVRPGMPYNMSADTVKRVEKAVDNFTEQLHPSAHRRN</sequence>
<dbReference type="InterPro" id="IPR020946">
    <property type="entry name" value="Flavin_mOase-like"/>
</dbReference>
<evidence type="ECO:0000256" key="13">
    <source>
        <dbReference type="RuleBase" id="RU362115"/>
    </source>
</evidence>
<organism evidence="16 17">
    <name type="scientific">Rhodotorula mucilaginosa</name>
    <name type="common">Yeast</name>
    <name type="synonym">Rhodotorula rubra</name>
    <dbReference type="NCBI Taxonomy" id="5537"/>
    <lineage>
        <taxon>Eukaryota</taxon>
        <taxon>Fungi</taxon>
        <taxon>Dikarya</taxon>
        <taxon>Basidiomycota</taxon>
        <taxon>Pucciniomycotina</taxon>
        <taxon>Microbotryomycetes</taxon>
        <taxon>Sporidiobolales</taxon>
        <taxon>Sporidiobolaceae</taxon>
        <taxon>Rhodotorula</taxon>
    </lineage>
</organism>
<feature type="compositionally biased region" description="Low complexity" evidence="14">
    <location>
        <begin position="268"/>
        <end position="282"/>
    </location>
</feature>
<feature type="region of interest" description="Disordered" evidence="14">
    <location>
        <begin position="263"/>
        <end position="282"/>
    </location>
</feature>
<feature type="transmembrane region" description="Helical" evidence="13">
    <location>
        <begin position="634"/>
        <end position="653"/>
    </location>
</feature>
<keyword evidence="17" id="KW-1185">Reference proteome</keyword>
<dbReference type="Gene3D" id="3.50.50.60">
    <property type="entry name" value="FAD/NAD(P)-binding domain"/>
    <property type="match status" value="1"/>
</dbReference>
<dbReference type="PANTHER" id="PTHR22936">
    <property type="entry name" value="RHOMBOID-RELATED"/>
    <property type="match status" value="1"/>
</dbReference>
<dbReference type="GO" id="GO:0006508">
    <property type="term" value="P:proteolysis"/>
    <property type="evidence" value="ECO:0007669"/>
    <property type="project" value="UniProtKB-KW"/>
</dbReference>
<dbReference type="InterPro" id="IPR022764">
    <property type="entry name" value="Peptidase_S54_rhomboid_dom"/>
</dbReference>
<comment type="caution">
    <text evidence="13">Lacks conserved residue(s) required for the propagation of feature annotation.</text>
</comment>
<accession>A0A9P7B857</accession>
<keyword evidence="8 13" id="KW-0720">Serine protease</keyword>